<gene>
    <name evidence="2" type="ORF">BSTOLATCC_MIC16923</name>
</gene>
<organism evidence="2 3">
    <name type="scientific">Blepharisma stoltei</name>
    <dbReference type="NCBI Taxonomy" id="1481888"/>
    <lineage>
        <taxon>Eukaryota</taxon>
        <taxon>Sar</taxon>
        <taxon>Alveolata</taxon>
        <taxon>Ciliophora</taxon>
        <taxon>Postciliodesmatophora</taxon>
        <taxon>Heterotrichea</taxon>
        <taxon>Heterotrichida</taxon>
        <taxon>Blepharismidae</taxon>
        <taxon>Blepharisma</taxon>
    </lineage>
</organism>
<evidence type="ECO:0000313" key="3">
    <source>
        <dbReference type="Proteomes" id="UP001162131"/>
    </source>
</evidence>
<proteinExistence type="predicted"/>
<evidence type="ECO:0000313" key="2">
    <source>
        <dbReference type="EMBL" id="CAG9316694.1"/>
    </source>
</evidence>
<sequence>MVMTDGRLPDLISSKPADNSTEWRGRAKRGQYLCECRARFLSGPRSGNLSFNSRYSLERTKSAKAPSGR</sequence>
<accession>A0AAU9IX22</accession>
<reference evidence="2" key="1">
    <citation type="submission" date="2021-09" db="EMBL/GenBank/DDBJ databases">
        <authorList>
            <consortium name="AG Swart"/>
            <person name="Singh M."/>
            <person name="Singh A."/>
            <person name="Seah K."/>
            <person name="Emmerich C."/>
        </authorList>
    </citation>
    <scope>NUCLEOTIDE SEQUENCE</scope>
    <source>
        <strain evidence="2">ATCC30299</strain>
    </source>
</reference>
<dbReference type="Proteomes" id="UP001162131">
    <property type="component" value="Unassembled WGS sequence"/>
</dbReference>
<feature type="compositionally biased region" description="Polar residues" evidence="1">
    <location>
        <begin position="45"/>
        <end position="55"/>
    </location>
</feature>
<dbReference type="EMBL" id="CAJZBQ010000016">
    <property type="protein sequence ID" value="CAG9316694.1"/>
    <property type="molecule type" value="Genomic_DNA"/>
</dbReference>
<name>A0AAU9IX22_9CILI</name>
<dbReference type="AlphaFoldDB" id="A0AAU9IX22"/>
<feature type="region of interest" description="Disordered" evidence="1">
    <location>
        <begin position="43"/>
        <end position="69"/>
    </location>
</feature>
<feature type="region of interest" description="Disordered" evidence="1">
    <location>
        <begin position="1"/>
        <end position="24"/>
    </location>
</feature>
<evidence type="ECO:0000256" key="1">
    <source>
        <dbReference type="SAM" id="MobiDB-lite"/>
    </source>
</evidence>
<protein>
    <submittedName>
        <fullName evidence="2">Uncharacterized protein</fullName>
    </submittedName>
</protein>
<comment type="caution">
    <text evidence="2">The sequence shown here is derived from an EMBL/GenBank/DDBJ whole genome shotgun (WGS) entry which is preliminary data.</text>
</comment>
<keyword evidence="3" id="KW-1185">Reference proteome</keyword>